<evidence type="ECO:0000313" key="2">
    <source>
        <dbReference type="EMBL" id="KAG5649233.1"/>
    </source>
</evidence>
<accession>A0A9P7GIN3</accession>
<feature type="compositionally biased region" description="Polar residues" evidence="1">
    <location>
        <begin position="130"/>
        <end position="139"/>
    </location>
</feature>
<feature type="compositionally biased region" description="Basic and acidic residues" evidence="1">
    <location>
        <begin position="98"/>
        <end position="108"/>
    </location>
</feature>
<proteinExistence type="predicted"/>
<feature type="region of interest" description="Disordered" evidence="1">
    <location>
        <begin position="262"/>
        <end position="367"/>
    </location>
</feature>
<feature type="non-terminal residue" evidence="2">
    <location>
        <position position="385"/>
    </location>
</feature>
<organism evidence="2 3">
    <name type="scientific">Sphagnurus paluster</name>
    <dbReference type="NCBI Taxonomy" id="117069"/>
    <lineage>
        <taxon>Eukaryota</taxon>
        <taxon>Fungi</taxon>
        <taxon>Dikarya</taxon>
        <taxon>Basidiomycota</taxon>
        <taxon>Agaricomycotina</taxon>
        <taxon>Agaricomycetes</taxon>
        <taxon>Agaricomycetidae</taxon>
        <taxon>Agaricales</taxon>
        <taxon>Tricholomatineae</taxon>
        <taxon>Lyophyllaceae</taxon>
        <taxon>Sphagnurus</taxon>
    </lineage>
</organism>
<feature type="compositionally biased region" description="Polar residues" evidence="1">
    <location>
        <begin position="284"/>
        <end position="297"/>
    </location>
</feature>
<sequence>MNHGFDFDSFSGHSTSLSPSDSGFNSSGLSLPPDIYTTSYSRAVELLNVAELMRNPHYMELHKKYDALRDQVMNLHGQIGKLNQRNTELMERAHRAELQGTKIGDRHSRSSSLAPSDSISRNHTPDSQKRPQQPVNRPQQYPASILWTWEECKADSRAIPDPNNPSRPLMEQALRNDDGTEITSEEWRNVLASARSILIAVLQPLALPSTLPKDTNRTRSFYRDHYPAKWNDALLRLETAAPILRTCGDHWKADHTLRIVLNSKNTSSRKRRKNGHHSDDDLNPPSTNRAATNTTGSKARPKPHSTTNPALSAKPASPEGAVSSASPPVPSANPPASSSNTPISLTNPPAPPSIPISSFNTPAPPSNLDLATNLPVALENPASCF</sequence>
<keyword evidence="3" id="KW-1185">Reference proteome</keyword>
<dbReference type="AlphaFoldDB" id="A0A9P7GIN3"/>
<feature type="compositionally biased region" description="Polar residues" evidence="1">
    <location>
        <begin position="11"/>
        <end position="27"/>
    </location>
</feature>
<feature type="region of interest" description="Disordered" evidence="1">
    <location>
        <begin position="98"/>
        <end position="139"/>
    </location>
</feature>
<name>A0A9P7GIN3_9AGAR</name>
<dbReference type="OrthoDB" id="3247533at2759"/>
<gene>
    <name evidence="2" type="ORF">H0H81_005239</name>
</gene>
<reference evidence="2" key="2">
    <citation type="submission" date="2021-10" db="EMBL/GenBank/DDBJ databases">
        <title>Phylogenomics reveals ancestral predisposition of the termite-cultivated fungus Termitomyces towards a domesticated lifestyle.</title>
        <authorList>
            <person name="Auxier B."/>
            <person name="Grum-Grzhimaylo A."/>
            <person name="Cardenas M.E."/>
            <person name="Lodge J.D."/>
            <person name="Laessoe T."/>
            <person name="Pedersen O."/>
            <person name="Smith M.E."/>
            <person name="Kuyper T.W."/>
            <person name="Franco-Molano E.A."/>
            <person name="Baroni T.J."/>
            <person name="Aanen D.K."/>
        </authorList>
    </citation>
    <scope>NUCLEOTIDE SEQUENCE</scope>
    <source>
        <strain evidence="2">D49</strain>
    </source>
</reference>
<protein>
    <submittedName>
        <fullName evidence="2">Uncharacterized protein</fullName>
    </submittedName>
</protein>
<feature type="compositionally biased region" description="Low complexity" evidence="1">
    <location>
        <begin position="315"/>
        <end position="326"/>
    </location>
</feature>
<feature type="compositionally biased region" description="Polar residues" evidence="1">
    <location>
        <begin position="110"/>
        <end position="122"/>
    </location>
</feature>
<comment type="caution">
    <text evidence="2">The sequence shown here is derived from an EMBL/GenBank/DDBJ whole genome shotgun (WGS) entry which is preliminary data.</text>
</comment>
<dbReference type="Proteomes" id="UP000717328">
    <property type="component" value="Unassembled WGS sequence"/>
</dbReference>
<feature type="region of interest" description="Disordered" evidence="1">
    <location>
        <begin position="1"/>
        <end position="27"/>
    </location>
</feature>
<dbReference type="EMBL" id="JABCKI010001330">
    <property type="protein sequence ID" value="KAG5649233.1"/>
    <property type="molecule type" value="Genomic_DNA"/>
</dbReference>
<reference evidence="2" key="1">
    <citation type="submission" date="2021-02" db="EMBL/GenBank/DDBJ databases">
        <authorList>
            <person name="Nieuwenhuis M."/>
            <person name="Van De Peppel L.J.J."/>
        </authorList>
    </citation>
    <scope>NUCLEOTIDE SEQUENCE</scope>
    <source>
        <strain evidence="2">D49</strain>
    </source>
</reference>
<evidence type="ECO:0000256" key="1">
    <source>
        <dbReference type="SAM" id="MobiDB-lite"/>
    </source>
</evidence>
<evidence type="ECO:0000313" key="3">
    <source>
        <dbReference type="Proteomes" id="UP000717328"/>
    </source>
</evidence>